<dbReference type="AlphaFoldDB" id="A0A4U1J3S7"/>
<dbReference type="OrthoDB" id="5510655at2"/>
<reference evidence="1 2" key="1">
    <citation type="submission" date="2019-04" db="EMBL/GenBank/DDBJ databases">
        <authorList>
            <person name="Li Y."/>
            <person name="Wang J."/>
        </authorList>
    </citation>
    <scope>NUCLEOTIDE SEQUENCE [LARGE SCALE GENOMIC DNA]</scope>
    <source>
        <strain evidence="1 2">DSM 14668</strain>
    </source>
</reference>
<gene>
    <name evidence="1" type="ORF">E8A74_30495</name>
</gene>
<dbReference type="EMBL" id="SSMQ01000038">
    <property type="protein sequence ID" value="TKD01677.1"/>
    <property type="molecule type" value="Genomic_DNA"/>
</dbReference>
<evidence type="ECO:0000313" key="1">
    <source>
        <dbReference type="EMBL" id="TKD01677.1"/>
    </source>
</evidence>
<dbReference type="RefSeq" id="WP_136932627.1">
    <property type="nucleotide sequence ID" value="NZ_SSMQ01000038.1"/>
</dbReference>
<evidence type="ECO:0008006" key="3">
    <source>
        <dbReference type="Google" id="ProtNLM"/>
    </source>
</evidence>
<accession>A0A4U1J3S7</accession>
<name>A0A4U1J3S7_9BACT</name>
<comment type="caution">
    <text evidence="1">The sequence shown here is derived from an EMBL/GenBank/DDBJ whole genome shotgun (WGS) entry which is preliminary data.</text>
</comment>
<dbReference type="Proteomes" id="UP000309215">
    <property type="component" value="Unassembled WGS sequence"/>
</dbReference>
<keyword evidence="2" id="KW-1185">Reference proteome</keyword>
<proteinExistence type="predicted"/>
<protein>
    <recommendedName>
        <fullName evidence="3">DUF4276 family protein</fullName>
    </recommendedName>
</protein>
<organism evidence="1 2">
    <name type="scientific">Polyangium fumosum</name>
    <dbReference type="NCBI Taxonomy" id="889272"/>
    <lineage>
        <taxon>Bacteria</taxon>
        <taxon>Pseudomonadati</taxon>
        <taxon>Myxococcota</taxon>
        <taxon>Polyangia</taxon>
        <taxon>Polyangiales</taxon>
        <taxon>Polyangiaceae</taxon>
        <taxon>Polyangium</taxon>
    </lineage>
</organism>
<evidence type="ECO:0000313" key="2">
    <source>
        <dbReference type="Proteomes" id="UP000309215"/>
    </source>
</evidence>
<sequence length="199" mass="22478">MGERRVVRLFAEDVGHEGFLRALTIRLCSEAGIEVDVKTASARGGHGQVLRELRTFQRVIVKQGGEATDLAVIAIDANCKGWDGARKEIADELMTGHFPYVVLACPDPHIERWYMADPQTLVQELDVRVFPRKRKCERDVYKQQFIDALREAGHPVTLGGAEFASDIVRVMDLYRAAKNEPSLKACIDEIRRVCRTWRG</sequence>